<evidence type="ECO:0000256" key="2">
    <source>
        <dbReference type="ARBA" id="ARBA00022617"/>
    </source>
</evidence>
<evidence type="ECO:0000256" key="5">
    <source>
        <dbReference type="ARBA" id="ARBA00023004"/>
    </source>
</evidence>
<name>A0A2N8KH73_9BURK</name>
<dbReference type="EMBL" id="POQS01000004">
    <property type="protein sequence ID" value="PND32802.1"/>
    <property type="molecule type" value="Genomic_DNA"/>
</dbReference>
<dbReference type="PROSITE" id="PS51007">
    <property type="entry name" value="CYTC"/>
    <property type="match status" value="2"/>
</dbReference>
<keyword evidence="3 6" id="KW-0479">Metal-binding</keyword>
<evidence type="ECO:0000259" key="8">
    <source>
        <dbReference type="PROSITE" id="PS51007"/>
    </source>
</evidence>
<dbReference type="InterPro" id="IPR009056">
    <property type="entry name" value="Cyt_c-like_dom"/>
</dbReference>
<feature type="domain" description="Cytochrome c" evidence="8">
    <location>
        <begin position="74"/>
        <end position="158"/>
    </location>
</feature>
<evidence type="ECO:0000256" key="6">
    <source>
        <dbReference type="PROSITE-ProRule" id="PRU00433"/>
    </source>
</evidence>
<feature type="domain" description="Cytochrome c" evidence="8">
    <location>
        <begin position="162"/>
        <end position="259"/>
    </location>
</feature>
<accession>A0A2N8KH73</accession>
<keyword evidence="7" id="KW-1133">Transmembrane helix</keyword>
<gene>
    <name evidence="9" type="ORF">C1I89_17425</name>
</gene>
<keyword evidence="7" id="KW-0812">Transmembrane</keyword>
<dbReference type="Gene3D" id="1.10.760.10">
    <property type="entry name" value="Cytochrome c-like domain"/>
    <property type="match status" value="2"/>
</dbReference>
<evidence type="ECO:0000256" key="3">
    <source>
        <dbReference type="ARBA" id="ARBA00022723"/>
    </source>
</evidence>
<keyword evidence="1" id="KW-0813">Transport</keyword>
<dbReference type="PANTHER" id="PTHR33751">
    <property type="entry name" value="CBB3-TYPE CYTOCHROME C OXIDASE SUBUNIT FIXP"/>
    <property type="match status" value="1"/>
</dbReference>
<evidence type="ECO:0000256" key="1">
    <source>
        <dbReference type="ARBA" id="ARBA00022448"/>
    </source>
</evidence>
<dbReference type="Pfam" id="PF00034">
    <property type="entry name" value="Cytochrom_C"/>
    <property type="match status" value="1"/>
</dbReference>
<keyword evidence="2 6" id="KW-0349">Heme</keyword>
<evidence type="ECO:0000256" key="7">
    <source>
        <dbReference type="SAM" id="Phobius"/>
    </source>
</evidence>
<dbReference type="PANTHER" id="PTHR33751:SF9">
    <property type="entry name" value="CYTOCHROME C4"/>
    <property type="match status" value="1"/>
</dbReference>
<proteinExistence type="predicted"/>
<dbReference type="RefSeq" id="WP_102773918.1">
    <property type="nucleotide sequence ID" value="NZ_POQS01000004.1"/>
</dbReference>
<comment type="caution">
    <text evidence="9">The sequence shown here is derived from an EMBL/GenBank/DDBJ whole genome shotgun (WGS) entry which is preliminary data.</text>
</comment>
<organism evidence="9 10">
    <name type="scientific">Achromobacter pulmonis</name>
    <dbReference type="NCBI Taxonomy" id="1389932"/>
    <lineage>
        <taxon>Bacteria</taxon>
        <taxon>Pseudomonadati</taxon>
        <taxon>Pseudomonadota</taxon>
        <taxon>Betaproteobacteria</taxon>
        <taxon>Burkholderiales</taxon>
        <taxon>Alcaligenaceae</taxon>
        <taxon>Achromobacter</taxon>
    </lineage>
</organism>
<evidence type="ECO:0000313" key="10">
    <source>
        <dbReference type="Proteomes" id="UP000235994"/>
    </source>
</evidence>
<reference evidence="9 10" key="1">
    <citation type="submission" date="2018-01" db="EMBL/GenBank/DDBJ databases">
        <title>The draft genome of an aniline degradation strain ANB-1.</title>
        <authorList>
            <person name="Zhang L."/>
            <person name="Jiang J."/>
        </authorList>
    </citation>
    <scope>NUCLEOTIDE SEQUENCE [LARGE SCALE GENOMIC DNA]</scope>
    <source>
        <strain evidence="9 10">ANB-1</strain>
    </source>
</reference>
<evidence type="ECO:0000313" key="9">
    <source>
        <dbReference type="EMBL" id="PND32802.1"/>
    </source>
</evidence>
<dbReference type="Proteomes" id="UP000235994">
    <property type="component" value="Unassembled WGS sequence"/>
</dbReference>
<keyword evidence="7" id="KW-0472">Membrane</keyword>
<sequence>MPTREKRSVERVEDVDPAFDPWEPSRPIPIFVLGIFIALAVWGGFSYVGDLVPERVAAGDTVTPAASTVNQPAGAANDAPRLIHGGSAEVWSCASCHGAAGQGAGQTPRLAGLNSAYIVKQLQDFVSGARTNESMRYVASQLSPSEMNEVAEYYSALSIPAAPSPSGDGRFNRGRELNLRGDWNRDVPACATCHGEAGEGLGATFPRLAGQQPEYLFSQLTAWKGGRRHNSPQSLMEDIASRMSEEDMWAAAQYFGSLRTAHSK</sequence>
<keyword evidence="10" id="KW-1185">Reference proteome</keyword>
<protein>
    <submittedName>
        <fullName evidence="9">Cytochrome C</fullName>
    </submittedName>
</protein>
<feature type="transmembrane region" description="Helical" evidence="7">
    <location>
        <begin position="28"/>
        <end position="48"/>
    </location>
</feature>
<dbReference type="InterPro" id="IPR036909">
    <property type="entry name" value="Cyt_c-like_dom_sf"/>
</dbReference>
<keyword evidence="4" id="KW-0249">Electron transport</keyword>
<dbReference type="GO" id="GO:0046872">
    <property type="term" value="F:metal ion binding"/>
    <property type="evidence" value="ECO:0007669"/>
    <property type="project" value="UniProtKB-KW"/>
</dbReference>
<dbReference type="InterPro" id="IPR050597">
    <property type="entry name" value="Cytochrome_c_Oxidase_Subunit"/>
</dbReference>
<dbReference type="AlphaFoldDB" id="A0A2N8KH73"/>
<dbReference type="GO" id="GO:0020037">
    <property type="term" value="F:heme binding"/>
    <property type="evidence" value="ECO:0007669"/>
    <property type="project" value="InterPro"/>
</dbReference>
<dbReference type="Pfam" id="PF13442">
    <property type="entry name" value="Cytochrome_CBB3"/>
    <property type="match status" value="1"/>
</dbReference>
<evidence type="ECO:0000256" key="4">
    <source>
        <dbReference type="ARBA" id="ARBA00022982"/>
    </source>
</evidence>
<dbReference type="GO" id="GO:0009055">
    <property type="term" value="F:electron transfer activity"/>
    <property type="evidence" value="ECO:0007669"/>
    <property type="project" value="InterPro"/>
</dbReference>
<keyword evidence="5 6" id="KW-0408">Iron</keyword>
<dbReference type="SUPFAM" id="SSF46626">
    <property type="entry name" value="Cytochrome c"/>
    <property type="match status" value="2"/>
</dbReference>